<organism evidence="1">
    <name type="scientific">Anguilla anguilla</name>
    <name type="common">European freshwater eel</name>
    <name type="synonym">Muraena anguilla</name>
    <dbReference type="NCBI Taxonomy" id="7936"/>
    <lineage>
        <taxon>Eukaryota</taxon>
        <taxon>Metazoa</taxon>
        <taxon>Chordata</taxon>
        <taxon>Craniata</taxon>
        <taxon>Vertebrata</taxon>
        <taxon>Euteleostomi</taxon>
        <taxon>Actinopterygii</taxon>
        <taxon>Neopterygii</taxon>
        <taxon>Teleostei</taxon>
        <taxon>Anguilliformes</taxon>
        <taxon>Anguillidae</taxon>
        <taxon>Anguilla</taxon>
    </lineage>
</organism>
<name>A0A0E9XX94_ANGAN</name>
<protein>
    <submittedName>
        <fullName evidence="1">Uncharacterized protein</fullName>
    </submittedName>
</protein>
<dbReference type="AlphaFoldDB" id="A0A0E9XX94"/>
<proteinExistence type="predicted"/>
<accession>A0A0E9XX94</accession>
<sequence length="41" mass="5085">MFLKLFHIHFFCGQPMKFLVILNRELIFCTSYFKWRLNKSS</sequence>
<dbReference type="EMBL" id="GBXM01001521">
    <property type="protein sequence ID" value="JAI07057.1"/>
    <property type="molecule type" value="Transcribed_RNA"/>
</dbReference>
<evidence type="ECO:0000313" key="1">
    <source>
        <dbReference type="EMBL" id="JAI07057.1"/>
    </source>
</evidence>
<reference evidence="1" key="2">
    <citation type="journal article" date="2015" name="Fish Shellfish Immunol.">
        <title>Early steps in the European eel (Anguilla anguilla)-Vibrio vulnificus interaction in the gills: Role of the RtxA13 toxin.</title>
        <authorList>
            <person name="Callol A."/>
            <person name="Pajuelo D."/>
            <person name="Ebbesson L."/>
            <person name="Teles M."/>
            <person name="MacKenzie S."/>
            <person name="Amaro C."/>
        </authorList>
    </citation>
    <scope>NUCLEOTIDE SEQUENCE</scope>
</reference>
<reference evidence="1" key="1">
    <citation type="submission" date="2014-11" db="EMBL/GenBank/DDBJ databases">
        <authorList>
            <person name="Amaro Gonzalez C."/>
        </authorList>
    </citation>
    <scope>NUCLEOTIDE SEQUENCE</scope>
</reference>